<sequence>MNNRMVELEKNPPQDDIVVRAENVCRDYEVGDMTIKVLRNVDLLVRKGEFLAIMGPSGSGKSTLMNMIGCLDRPTCGAVYVMGKNVNRISDSELAKLRGMEIGFVFQSFNLVSRLSALENVELPTYANRRPGIDVRGKARELLDLVGLSERMDYKPTELSGGQSQRVAIARALVNNPSIILADEPTGNLDSKTGEEIMNIFTDLHRRGRTVIMITHDLQLANKYADRVVYLKDGVIDDRATKVNAA</sequence>
<dbReference type="Gene3D" id="3.40.50.300">
    <property type="entry name" value="P-loop containing nucleotide triphosphate hydrolases"/>
    <property type="match status" value="1"/>
</dbReference>
<dbReference type="CDD" id="cd03255">
    <property type="entry name" value="ABC_MJ0796_LolCDE_FtsE"/>
    <property type="match status" value="1"/>
</dbReference>
<dbReference type="PANTHER" id="PTHR24220:SF86">
    <property type="entry name" value="ABC TRANSPORTER ABCH.1"/>
    <property type="match status" value="1"/>
</dbReference>
<accession>A0A1H2VD85</accession>
<protein>
    <submittedName>
        <fullName evidence="5">Putative ABC transport system ATP-binding protein</fullName>
    </submittedName>
</protein>
<evidence type="ECO:0000313" key="5">
    <source>
        <dbReference type="EMBL" id="SDW66298.1"/>
    </source>
</evidence>
<dbReference type="InterPro" id="IPR003439">
    <property type="entry name" value="ABC_transporter-like_ATP-bd"/>
</dbReference>
<evidence type="ECO:0000256" key="3">
    <source>
        <dbReference type="ARBA" id="ARBA00022840"/>
    </source>
</evidence>
<dbReference type="PROSITE" id="PS50893">
    <property type="entry name" value="ABC_TRANSPORTER_2"/>
    <property type="match status" value="1"/>
</dbReference>
<dbReference type="FunFam" id="3.40.50.300:FF:000032">
    <property type="entry name" value="Export ABC transporter ATP-binding protein"/>
    <property type="match status" value="1"/>
</dbReference>
<dbReference type="GO" id="GO:0098796">
    <property type="term" value="C:membrane protein complex"/>
    <property type="evidence" value="ECO:0007669"/>
    <property type="project" value="UniProtKB-ARBA"/>
</dbReference>
<keyword evidence="3 5" id="KW-0067">ATP-binding</keyword>
<dbReference type="PROSITE" id="PS00211">
    <property type="entry name" value="ABC_TRANSPORTER_1"/>
    <property type="match status" value="1"/>
</dbReference>
<dbReference type="Proteomes" id="UP000198669">
    <property type="component" value="Unassembled WGS sequence"/>
</dbReference>
<evidence type="ECO:0000256" key="1">
    <source>
        <dbReference type="ARBA" id="ARBA00022448"/>
    </source>
</evidence>
<dbReference type="GO" id="GO:0016887">
    <property type="term" value="F:ATP hydrolysis activity"/>
    <property type="evidence" value="ECO:0007669"/>
    <property type="project" value="InterPro"/>
</dbReference>
<dbReference type="InterPro" id="IPR015854">
    <property type="entry name" value="ABC_transpr_LolD-like"/>
</dbReference>
<dbReference type="GO" id="GO:0005524">
    <property type="term" value="F:ATP binding"/>
    <property type="evidence" value="ECO:0007669"/>
    <property type="project" value="UniProtKB-KW"/>
</dbReference>
<dbReference type="GO" id="GO:0022857">
    <property type="term" value="F:transmembrane transporter activity"/>
    <property type="evidence" value="ECO:0007669"/>
    <property type="project" value="UniProtKB-ARBA"/>
</dbReference>
<organism evidence="5 6">
    <name type="scientific">Methanohalophilus halophilus</name>
    <dbReference type="NCBI Taxonomy" id="2177"/>
    <lineage>
        <taxon>Archaea</taxon>
        <taxon>Methanobacteriati</taxon>
        <taxon>Methanobacteriota</taxon>
        <taxon>Stenosarchaea group</taxon>
        <taxon>Methanomicrobia</taxon>
        <taxon>Methanosarcinales</taxon>
        <taxon>Methanosarcinaceae</taxon>
        <taxon>Methanohalophilus</taxon>
    </lineage>
</organism>
<dbReference type="GO" id="GO:0005886">
    <property type="term" value="C:plasma membrane"/>
    <property type="evidence" value="ECO:0007669"/>
    <property type="project" value="TreeGrafter"/>
</dbReference>
<dbReference type="AlphaFoldDB" id="A0A1H2VD85"/>
<dbReference type="SUPFAM" id="SSF52540">
    <property type="entry name" value="P-loop containing nucleoside triphosphate hydrolases"/>
    <property type="match status" value="1"/>
</dbReference>
<name>A0A1H2VD85_9EURY</name>
<dbReference type="EMBL" id="FNMU01000004">
    <property type="protein sequence ID" value="SDW66298.1"/>
    <property type="molecule type" value="Genomic_DNA"/>
</dbReference>
<evidence type="ECO:0000259" key="4">
    <source>
        <dbReference type="PROSITE" id="PS50893"/>
    </source>
</evidence>
<dbReference type="Pfam" id="PF00005">
    <property type="entry name" value="ABC_tran"/>
    <property type="match status" value="1"/>
</dbReference>
<feature type="domain" description="ABC transporter" evidence="4">
    <location>
        <begin position="19"/>
        <end position="246"/>
    </location>
</feature>
<dbReference type="InterPro" id="IPR027417">
    <property type="entry name" value="P-loop_NTPase"/>
</dbReference>
<dbReference type="PANTHER" id="PTHR24220">
    <property type="entry name" value="IMPORT ATP-BINDING PROTEIN"/>
    <property type="match status" value="1"/>
</dbReference>
<dbReference type="InterPro" id="IPR017911">
    <property type="entry name" value="MacB-like_ATP-bd"/>
</dbReference>
<proteinExistence type="predicted"/>
<dbReference type="InterPro" id="IPR017871">
    <property type="entry name" value="ABC_transporter-like_CS"/>
</dbReference>
<gene>
    <name evidence="5" type="ORF">SAMN04515625_1349</name>
</gene>
<reference evidence="5 6" key="1">
    <citation type="submission" date="2016-10" db="EMBL/GenBank/DDBJ databases">
        <authorList>
            <person name="de Groot N.N."/>
        </authorList>
    </citation>
    <scope>NUCLEOTIDE SEQUENCE [LARGE SCALE GENOMIC DNA]</scope>
    <source>
        <strain evidence="5 6">Z-7982</strain>
    </source>
</reference>
<evidence type="ECO:0000256" key="2">
    <source>
        <dbReference type="ARBA" id="ARBA00022741"/>
    </source>
</evidence>
<evidence type="ECO:0000313" key="6">
    <source>
        <dbReference type="Proteomes" id="UP000198669"/>
    </source>
</evidence>
<keyword evidence="2" id="KW-0547">Nucleotide-binding</keyword>
<dbReference type="SMART" id="SM00382">
    <property type="entry name" value="AAA"/>
    <property type="match status" value="1"/>
</dbReference>
<dbReference type="InterPro" id="IPR003593">
    <property type="entry name" value="AAA+_ATPase"/>
</dbReference>
<keyword evidence="1" id="KW-0813">Transport</keyword>